<name>A0A9X2EC26_9NOCA</name>
<evidence type="ECO:0000313" key="2">
    <source>
        <dbReference type="Proteomes" id="UP001139157"/>
    </source>
</evidence>
<protein>
    <submittedName>
        <fullName evidence="1">Uncharacterized protein</fullName>
    </submittedName>
</protein>
<sequence length="226" mass="24352">MLALARRIRSWDPLRLGDSEIELIHAATHRVPIVSRAAARELLLAGKAPGTIPELVSVAAHLGTAIGASPAWSSRYLQPHRARFDVREEVIQIASHAARLQTMSVKLRSEPTGTSTTAELARSAQDAARRQLDVVWATLCRRVAALAEFASHLAQLDAELRNAGLARQALDMDDELAELMTSSVANELAAGQLQHMSDQAAGLAAAIRELVDKLHGDLETLRALAT</sequence>
<reference evidence="1" key="1">
    <citation type="submission" date="2022-06" db="EMBL/GenBank/DDBJ databases">
        <title>Novel species in genus nocardia.</title>
        <authorList>
            <person name="Li F."/>
        </authorList>
    </citation>
    <scope>NUCLEOTIDE SEQUENCE</scope>
    <source>
        <strain evidence="1">CDC141</strain>
    </source>
</reference>
<accession>A0A9X2EC26</accession>
<gene>
    <name evidence="1" type="ORF">NDR86_31290</name>
</gene>
<proteinExistence type="predicted"/>
<keyword evidence="2" id="KW-1185">Reference proteome</keyword>
<dbReference type="EMBL" id="JAMRXG010000018">
    <property type="protein sequence ID" value="MCM6777977.1"/>
    <property type="molecule type" value="Genomic_DNA"/>
</dbReference>
<evidence type="ECO:0000313" key="1">
    <source>
        <dbReference type="EMBL" id="MCM6777977.1"/>
    </source>
</evidence>
<dbReference type="RefSeq" id="WP_251917437.1">
    <property type="nucleotide sequence ID" value="NZ_JAMRXG010000018.1"/>
</dbReference>
<comment type="caution">
    <text evidence="1">The sequence shown here is derived from an EMBL/GenBank/DDBJ whole genome shotgun (WGS) entry which is preliminary data.</text>
</comment>
<organism evidence="1 2">
    <name type="scientific">Nocardia pulmonis</name>
    <dbReference type="NCBI Taxonomy" id="2951408"/>
    <lineage>
        <taxon>Bacteria</taxon>
        <taxon>Bacillati</taxon>
        <taxon>Actinomycetota</taxon>
        <taxon>Actinomycetes</taxon>
        <taxon>Mycobacteriales</taxon>
        <taxon>Nocardiaceae</taxon>
        <taxon>Nocardia</taxon>
    </lineage>
</organism>
<dbReference type="AlphaFoldDB" id="A0A9X2EC26"/>
<dbReference type="Proteomes" id="UP001139157">
    <property type="component" value="Unassembled WGS sequence"/>
</dbReference>